<dbReference type="OrthoDB" id="5567958at2"/>
<dbReference type="Pfam" id="PF21980">
    <property type="entry name" value="MksE"/>
    <property type="match status" value="1"/>
</dbReference>
<gene>
    <name evidence="1" type="ORF">F1C79_19350</name>
</gene>
<evidence type="ECO:0000313" key="1">
    <source>
        <dbReference type="EMBL" id="QEY73586.1"/>
    </source>
</evidence>
<accession>A0A9X7N2M0</accession>
<dbReference type="InterPro" id="IPR053841">
    <property type="entry name" value="MksE"/>
</dbReference>
<protein>
    <submittedName>
        <fullName evidence="1">Chromosome partitioning protein</fullName>
    </submittedName>
</protein>
<dbReference type="Proteomes" id="UP000326659">
    <property type="component" value="Chromosome"/>
</dbReference>
<sequence length="258" mass="29021">MQINLTEMTQLAPIFRELFKGFHISRRDPELYSQLSNQQDAYRALFRSLGYELVCDTRGFYYFVPEQVGAQVNKTAQRLALFTFILVEHLADQGRDPLAVLDGGSIGRDELPPLLEKYRDLFLQAEVTTQEELEEKVMRRLTQLGFAAEDNGVYRFLPPIHRFLDVCLSVQQDRDLAANLHASEMQFSAPVLMEEDDEPVVILESYTADADEEIVAISEPVEAAAVEAAADAAIEDESEEDALARAIAEEQADMEAQA</sequence>
<dbReference type="EMBL" id="CP043626">
    <property type="protein sequence ID" value="QEY73586.1"/>
    <property type="molecule type" value="Genomic_DNA"/>
</dbReference>
<keyword evidence="2" id="KW-1185">Reference proteome</keyword>
<dbReference type="RefSeq" id="WP_151188343.1">
    <property type="nucleotide sequence ID" value="NZ_CP043626.1"/>
</dbReference>
<evidence type="ECO:0000313" key="2">
    <source>
        <dbReference type="Proteomes" id="UP000326659"/>
    </source>
</evidence>
<dbReference type="InterPro" id="IPR042038">
    <property type="entry name" value="MukE_N"/>
</dbReference>
<name>A0A9X7N2M0_PSEDE</name>
<dbReference type="NCBIfam" id="NF040858">
    <property type="entry name" value="condensinMksE"/>
    <property type="match status" value="1"/>
</dbReference>
<dbReference type="Gene3D" id="1.10.10.2250">
    <property type="match status" value="1"/>
</dbReference>
<dbReference type="InterPro" id="IPR047723">
    <property type="entry name" value="MksE_pseudomon-like"/>
</dbReference>
<reference evidence="1 2" key="1">
    <citation type="submission" date="2019-09" db="EMBL/GenBank/DDBJ databases">
        <title>Prosopis cineraria nodule microbiome.</title>
        <authorList>
            <person name="Chaluvadi S.R."/>
            <person name="Ali R."/>
            <person name="Wang X."/>
        </authorList>
    </citation>
    <scope>NUCLEOTIDE SEQUENCE [LARGE SCALE GENOMIC DNA]</scope>
    <source>
        <strain evidence="1 2">BG1</strain>
    </source>
</reference>
<organism evidence="1 2">
    <name type="scientific">Pseudomonas denitrificans</name>
    <dbReference type="NCBI Taxonomy" id="43306"/>
    <lineage>
        <taxon>Bacteria</taxon>
        <taxon>Pseudomonadati</taxon>
        <taxon>Pseudomonadota</taxon>
        <taxon>Gammaproteobacteria</taxon>
        <taxon>Pseudomonadales</taxon>
        <taxon>Pseudomonadaceae</taxon>
        <taxon>Halopseudomonas</taxon>
    </lineage>
</organism>
<proteinExistence type="predicted"/>
<dbReference type="AlphaFoldDB" id="A0A9X7N2M0"/>
<dbReference type="KEGG" id="pden:F1C79_19350"/>